<protein>
    <recommendedName>
        <fullName evidence="1">Dirigent protein</fullName>
    </recommendedName>
</protein>
<evidence type="ECO:0000256" key="1">
    <source>
        <dbReference type="RuleBase" id="RU363099"/>
    </source>
</evidence>
<dbReference type="Pfam" id="PF03018">
    <property type="entry name" value="Dirigent"/>
    <property type="match status" value="1"/>
</dbReference>
<keyword evidence="2" id="KW-0812">Transmembrane</keyword>
<feature type="chain" id="PRO_5043086647" description="Dirigent protein" evidence="1">
    <location>
        <begin position="23"/>
        <end position="216"/>
    </location>
</feature>
<sequence length="216" mass="23931">MGKLSIVLMLGALALLMNMVGSKSNAEAQRLNPCLGKERLTRLRFYLQDLVGGENKTVWQVAQSNLTDVLPSAFGTVCVLDNLVTTGPEIDSQEVGRMQGLIGLADLHETALVMLLNVVFTEGSIRGARSAFWGGIPCTIRQGKCRSLEERVLSEWHVDMLLPGLTLPMKHTSVAFTSITLSCFIWMMMILNKIRAGYVWLNHTLFVSFLLFDDVI</sequence>
<dbReference type="EMBL" id="JACGWJ010000011">
    <property type="protein sequence ID" value="KAL0386878.1"/>
    <property type="molecule type" value="Genomic_DNA"/>
</dbReference>
<keyword evidence="1" id="KW-0052">Apoplast</keyword>
<organism evidence="3">
    <name type="scientific">Sesamum radiatum</name>
    <name type="common">Black benniseed</name>
    <dbReference type="NCBI Taxonomy" id="300843"/>
    <lineage>
        <taxon>Eukaryota</taxon>
        <taxon>Viridiplantae</taxon>
        <taxon>Streptophyta</taxon>
        <taxon>Embryophyta</taxon>
        <taxon>Tracheophyta</taxon>
        <taxon>Spermatophyta</taxon>
        <taxon>Magnoliopsida</taxon>
        <taxon>eudicotyledons</taxon>
        <taxon>Gunneridae</taxon>
        <taxon>Pentapetalae</taxon>
        <taxon>asterids</taxon>
        <taxon>lamiids</taxon>
        <taxon>Lamiales</taxon>
        <taxon>Pedaliaceae</taxon>
        <taxon>Sesamum</taxon>
    </lineage>
</organism>
<comment type="subunit">
    <text evidence="1">Homodimer.</text>
</comment>
<dbReference type="InterPro" id="IPR004265">
    <property type="entry name" value="Dirigent"/>
</dbReference>
<keyword evidence="1" id="KW-0732">Signal</keyword>
<reference evidence="3" key="2">
    <citation type="journal article" date="2024" name="Plant">
        <title>Genomic evolution and insights into agronomic trait innovations of Sesamum species.</title>
        <authorList>
            <person name="Miao H."/>
            <person name="Wang L."/>
            <person name="Qu L."/>
            <person name="Liu H."/>
            <person name="Sun Y."/>
            <person name="Le M."/>
            <person name="Wang Q."/>
            <person name="Wei S."/>
            <person name="Zheng Y."/>
            <person name="Lin W."/>
            <person name="Duan Y."/>
            <person name="Cao H."/>
            <person name="Xiong S."/>
            <person name="Wang X."/>
            <person name="Wei L."/>
            <person name="Li C."/>
            <person name="Ma Q."/>
            <person name="Ju M."/>
            <person name="Zhao R."/>
            <person name="Li G."/>
            <person name="Mu C."/>
            <person name="Tian Q."/>
            <person name="Mei H."/>
            <person name="Zhang T."/>
            <person name="Gao T."/>
            <person name="Zhang H."/>
        </authorList>
    </citation>
    <scope>NUCLEOTIDE SEQUENCE</scope>
    <source>
        <strain evidence="3">G02</strain>
    </source>
</reference>
<evidence type="ECO:0000256" key="2">
    <source>
        <dbReference type="SAM" id="Phobius"/>
    </source>
</evidence>
<evidence type="ECO:0000313" key="3">
    <source>
        <dbReference type="EMBL" id="KAL0386878.1"/>
    </source>
</evidence>
<dbReference type="GO" id="GO:0048046">
    <property type="term" value="C:apoplast"/>
    <property type="evidence" value="ECO:0007669"/>
    <property type="project" value="UniProtKB-SubCell"/>
</dbReference>
<keyword evidence="1" id="KW-0964">Secreted</keyword>
<keyword evidence="2" id="KW-0472">Membrane</keyword>
<name>A0AAW2S342_SESRA</name>
<feature type="transmembrane region" description="Helical" evidence="2">
    <location>
        <begin position="173"/>
        <end position="191"/>
    </location>
</feature>
<comment type="subcellular location">
    <subcellularLocation>
        <location evidence="1">Secreted</location>
        <location evidence="1">Extracellular space</location>
        <location evidence="1">Apoplast</location>
    </subcellularLocation>
</comment>
<dbReference type="PANTHER" id="PTHR21495">
    <property type="entry name" value="NUCLEOPORIN-RELATED"/>
    <property type="match status" value="1"/>
</dbReference>
<proteinExistence type="inferred from homology"/>
<dbReference type="AlphaFoldDB" id="A0AAW2S342"/>
<accession>A0AAW2S342</accession>
<keyword evidence="2" id="KW-1133">Transmembrane helix</keyword>
<gene>
    <name evidence="3" type="ORF">Sradi_2569600</name>
</gene>
<comment type="function">
    <text evidence="1">Dirigent proteins impart stereoselectivity on the phenoxy radical-coupling reaction, yielding optically active lignans from two molecules of coniferyl alcohol in the biosynthesis of lignans, flavonolignans, and alkaloids and thus plays a central role in plant secondary metabolism.</text>
</comment>
<comment type="similarity">
    <text evidence="1">Belongs to the plant dirigent protein family.</text>
</comment>
<reference evidence="3" key="1">
    <citation type="submission" date="2020-06" db="EMBL/GenBank/DDBJ databases">
        <authorList>
            <person name="Li T."/>
            <person name="Hu X."/>
            <person name="Zhang T."/>
            <person name="Song X."/>
            <person name="Zhang H."/>
            <person name="Dai N."/>
            <person name="Sheng W."/>
            <person name="Hou X."/>
            <person name="Wei L."/>
        </authorList>
    </citation>
    <scope>NUCLEOTIDE SEQUENCE</scope>
    <source>
        <strain evidence="3">G02</strain>
        <tissue evidence="3">Leaf</tissue>
    </source>
</reference>
<feature type="signal peptide" evidence="1">
    <location>
        <begin position="1"/>
        <end position="22"/>
    </location>
</feature>
<comment type="caution">
    <text evidence="3">The sequence shown here is derived from an EMBL/GenBank/DDBJ whole genome shotgun (WGS) entry which is preliminary data.</text>
</comment>